<evidence type="ECO:0000256" key="4">
    <source>
        <dbReference type="ARBA" id="ARBA00022807"/>
    </source>
</evidence>
<keyword evidence="4" id="KW-0788">Thiol protease</keyword>
<dbReference type="InterPro" id="IPR036440">
    <property type="entry name" value="Peptidase_C15-like_sf"/>
</dbReference>
<organism evidence="5 6">
    <name type="scientific">Trichormus variabilis NIES-23</name>
    <dbReference type="NCBI Taxonomy" id="1973479"/>
    <lineage>
        <taxon>Bacteria</taxon>
        <taxon>Bacillati</taxon>
        <taxon>Cyanobacteriota</taxon>
        <taxon>Cyanophyceae</taxon>
        <taxon>Nostocales</taxon>
        <taxon>Nostocaceae</taxon>
        <taxon>Trichormus</taxon>
    </lineage>
</organism>
<comment type="similarity">
    <text evidence="1">Belongs to the peptidase C15 family.</text>
</comment>
<dbReference type="InterPro" id="IPR016125">
    <property type="entry name" value="Peptidase_C15-like"/>
</dbReference>
<proteinExistence type="inferred from homology"/>
<gene>
    <name evidence="5" type="ORF">NIES23_51700</name>
</gene>
<keyword evidence="2" id="KW-0645">Protease</keyword>
<dbReference type="GO" id="GO:0006508">
    <property type="term" value="P:proteolysis"/>
    <property type="evidence" value="ECO:0007669"/>
    <property type="project" value="UniProtKB-KW"/>
</dbReference>
<evidence type="ECO:0000256" key="3">
    <source>
        <dbReference type="ARBA" id="ARBA00022801"/>
    </source>
</evidence>
<dbReference type="Pfam" id="PF01470">
    <property type="entry name" value="Peptidase_C15"/>
    <property type="match status" value="1"/>
</dbReference>
<reference evidence="5 6" key="1">
    <citation type="submission" date="2017-06" db="EMBL/GenBank/DDBJ databases">
        <title>Genome sequencing of cyanobaciteial culture collection at National Institute for Environmental Studies (NIES).</title>
        <authorList>
            <person name="Hirose Y."/>
            <person name="Shimura Y."/>
            <person name="Fujisawa T."/>
            <person name="Nakamura Y."/>
            <person name="Kawachi M."/>
        </authorList>
    </citation>
    <scope>NUCLEOTIDE SEQUENCE [LARGE SCALE GENOMIC DNA]</scope>
    <source>
        <strain evidence="5 6">NIES-23</strain>
    </source>
</reference>
<dbReference type="Gene3D" id="3.40.630.20">
    <property type="entry name" value="Peptidase C15, pyroglutamyl peptidase I-like"/>
    <property type="match status" value="2"/>
</dbReference>
<keyword evidence="3" id="KW-0378">Hydrolase</keyword>
<evidence type="ECO:0008006" key="7">
    <source>
        <dbReference type="Google" id="ProtNLM"/>
    </source>
</evidence>
<protein>
    <recommendedName>
        <fullName evidence="7">Peptidase C15</fullName>
    </recommendedName>
</protein>
<dbReference type="SUPFAM" id="SSF53182">
    <property type="entry name" value="Pyrrolidone carboxyl peptidase (pyroglutamate aminopeptidase)"/>
    <property type="match status" value="1"/>
</dbReference>
<dbReference type="GO" id="GO:0008234">
    <property type="term" value="F:cysteine-type peptidase activity"/>
    <property type="evidence" value="ECO:0007669"/>
    <property type="project" value="UniProtKB-KW"/>
</dbReference>
<sequence length="170" mass="18863">MKKRILLTSFDTWLEDQKSNSSDDLLFEVTKLNSLPLDLQFLRLLPVDIGLASSLVIAKIEESQPDYIICCGMAASRKKLSVEVGASCGETFLQTTIDLGKLLIGATATDISDDCGKFVCEGLYYSILDYLGQKKLSTYCFFVHVPVLNQDNLIEILTDFVLIINNLALL</sequence>
<evidence type="ECO:0000313" key="5">
    <source>
        <dbReference type="EMBL" id="BAY72345.1"/>
    </source>
</evidence>
<evidence type="ECO:0000313" key="6">
    <source>
        <dbReference type="Proteomes" id="UP000217507"/>
    </source>
</evidence>
<dbReference type="Proteomes" id="UP000217507">
    <property type="component" value="Chromosome"/>
</dbReference>
<accession>A0A1Z4KTH9</accession>
<dbReference type="EMBL" id="AP018216">
    <property type="protein sequence ID" value="BAY72345.1"/>
    <property type="molecule type" value="Genomic_DNA"/>
</dbReference>
<name>A0A1Z4KTH9_ANAVA</name>
<dbReference type="AlphaFoldDB" id="A0A1Z4KTH9"/>
<evidence type="ECO:0000256" key="2">
    <source>
        <dbReference type="ARBA" id="ARBA00022670"/>
    </source>
</evidence>
<evidence type="ECO:0000256" key="1">
    <source>
        <dbReference type="ARBA" id="ARBA00006641"/>
    </source>
</evidence>